<sequence length="347" mass="38726">MEKRATSPVLLEQRVLTKFFSASTTSPRGSVSSSTDLSCHSNVRSLTLDVKVWEPSVISLFQSIGNGFANSIWEEELLHDVEKDNNTQYCVPDSTERNYLDEDKEELTVSSFKPRAKDPLSLKEKFIHTKYAEKQFILRSSVPQRLLSVACRIWNAVQVNNKQIVYALLLCFDADVNTTYEQAMSQAQEGAQKPASEPPTALTSESENRYANSLDSELDLLTKRFGSSSLSTKTLDSIMDGLKMDGWVLLHLACYMDDVGMVELLLQYGAQVNARDSLGRTPLHLCILYRKNSVAKLLLTRGASPAAIDEDGKTPLQIAMELGAVTDEELFVLLSQMPHILYTRNTS</sequence>
<dbReference type="AlphaFoldDB" id="A0A9D4ZQD5"/>
<comment type="caution">
    <text evidence="6">The sequence shown here is derived from an EMBL/GenBank/DDBJ whole genome shotgun (WGS) entry which is preliminary data.</text>
</comment>
<accession>A0A9D4ZQD5</accession>
<dbReference type="Gene3D" id="1.25.40.20">
    <property type="entry name" value="Ankyrin repeat-containing domain"/>
    <property type="match status" value="1"/>
</dbReference>
<keyword evidence="4" id="KW-0040">ANK repeat</keyword>
<feature type="repeat" description="ANK" evidence="4">
    <location>
        <begin position="278"/>
        <end position="310"/>
    </location>
</feature>
<dbReference type="PROSITE" id="PS50088">
    <property type="entry name" value="ANK_REPEAT"/>
    <property type="match status" value="2"/>
</dbReference>
<dbReference type="SMART" id="SM00248">
    <property type="entry name" value="ANK"/>
    <property type="match status" value="3"/>
</dbReference>
<dbReference type="InterPro" id="IPR036770">
    <property type="entry name" value="Ankyrin_rpt-contain_sf"/>
</dbReference>
<dbReference type="Gene3D" id="1.10.220.150">
    <property type="entry name" value="Arf GTPase activating protein"/>
    <property type="match status" value="1"/>
</dbReference>
<dbReference type="InterPro" id="IPR045258">
    <property type="entry name" value="ACAP1/2/3-like"/>
</dbReference>
<organism evidence="6 7">
    <name type="scientific">Adiantum capillus-veneris</name>
    <name type="common">Maidenhair fern</name>
    <dbReference type="NCBI Taxonomy" id="13818"/>
    <lineage>
        <taxon>Eukaryota</taxon>
        <taxon>Viridiplantae</taxon>
        <taxon>Streptophyta</taxon>
        <taxon>Embryophyta</taxon>
        <taxon>Tracheophyta</taxon>
        <taxon>Polypodiopsida</taxon>
        <taxon>Polypodiidae</taxon>
        <taxon>Polypodiales</taxon>
        <taxon>Pteridineae</taxon>
        <taxon>Pteridaceae</taxon>
        <taxon>Vittarioideae</taxon>
        <taxon>Adiantum</taxon>
    </lineage>
</organism>
<evidence type="ECO:0000313" key="6">
    <source>
        <dbReference type="EMBL" id="KAI5083918.1"/>
    </source>
</evidence>
<reference evidence="6" key="1">
    <citation type="submission" date="2021-01" db="EMBL/GenBank/DDBJ databases">
        <title>Adiantum capillus-veneris genome.</title>
        <authorList>
            <person name="Fang Y."/>
            <person name="Liao Q."/>
        </authorList>
    </citation>
    <scope>NUCLEOTIDE SEQUENCE</scope>
    <source>
        <strain evidence="6">H3</strain>
        <tissue evidence="6">Leaf</tissue>
    </source>
</reference>
<keyword evidence="2" id="KW-0863">Zinc-finger</keyword>
<feature type="region of interest" description="Disordered" evidence="5">
    <location>
        <begin position="185"/>
        <end position="208"/>
    </location>
</feature>
<gene>
    <name evidence="6" type="ORF">GOP47_0000087</name>
</gene>
<dbReference type="OrthoDB" id="194358at2759"/>
<dbReference type="GO" id="GO:0005096">
    <property type="term" value="F:GTPase activator activity"/>
    <property type="evidence" value="ECO:0007669"/>
    <property type="project" value="InterPro"/>
</dbReference>
<dbReference type="InterPro" id="IPR002110">
    <property type="entry name" value="Ankyrin_rpt"/>
</dbReference>
<dbReference type="PANTHER" id="PTHR23180">
    <property type="entry name" value="CENTAURIN/ARF"/>
    <property type="match status" value="1"/>
</dbReference>
<name>A0A9D4ZQD5_ADICA</name>
<dbReference type="PROSITE" id="PS50297">
    <property type="entry name" value="ANK_REP_REGION"/>
    <property type="match status" value="2"/>
</dbReference>
<dbReference type="SUPFAM" id="SSF48403">
    <property type="entry name" value="Ankyrin repeat"/>
    <property type="match status" value="1"/>
</dbReference>
<dbReference type="Proteomes" id="UP000886520">
    <property type="component" value="Chromosome 1"/>
</dbReference>
<keyword evidence="7" id="KW-1185">Reference proteome</keyword>
<proteinExistence type="predicted"/>
<dbReference type="Pfam" id="PF12796">
    <property type="entry name" value="Ank_2"/>
    <property type="match status" value="1"/>
</dbReference>
<evidence type="ECO:0000256" key="3">
    <source>
        <dbReference type="ARBA" id="ARBA00022833"/>
    </source>
</evidence>
<dbReference type="InterPro" id="IPR038508">
    <property type="entry name" value="ArfGAP_dom_sf"/>
</dbReference>
<dbReference type="SUPFAM" id="SSF57863">
    <property type="entry name" value="ArfGap/RecO-like zinc finger"/>
    <property type="match status" value="1"/>
</dbReference>
<evidence type="ECO:0000256" key="5">
    <source>
        <dbReference type="SAM" id="MobiDB-lite"/>
    </source>
</evidence>
<keyword evidence="1" id="KW-0479">Metal-binding</keyword>
<evidence type="ECO:0000256" key="4">
    <source>
        <dbReference type="PROSITE-ProRule" id="PRU00023"/>
    </source>
</evidence>
<evidence type="ECO:0000313" key="7">
    <source>
        <dbReference type="Proteomes" id="UP000886520"/>
    </source>
</evidence>
<dbReference type="EMBL" id="JABFUD020000001">
    <property type="protein sequence ID" value="KAI5083918.1"/>
    <property type="molecule type" value="Genomic_DNA"/>
</dbReference>
<dbReference type="GO" id="GO:0008270">
    <property type="term" value="F:zinc ion binding"/>
    <property type="evidence" value="ECO:0007669"/>
    <property type="project" value="UniProtKB-KW"/>
</dbReference>
<dbReference type="InterPro" id="IPR037278">
    <property type="entry name" value="ARFGAP/RecO"/>
</dbReference>
<evidence type="ECO:0000256" key="2">
    <source>
        <dbReference type="ARBA" id="ARBA00022771"/>
    </source>
</evidence>
<protein>
    <submittedName>
        <fullName evidence="6">Uncharacterized protein</fullName>
    </submittedName>
</protein>
<keyword evidence="3" id="KW-0862">Zinc</keyword>
<evidence type="ECO:0000256" key="1">
    <source>
        <dbReference type="ARBA" id="ARBA00022723"/>
    </source>
</evidence>
<dbReference type="PANTHER" id="PTHR23180:SF160">
    <property type="entry name" value="ADP-RIBOSYLATION FACTOR GTPASE-ACTIVATING PROTEIN EFFECTOR PROTEIN 1"/>
    <property type="match status" value="1"/>
</dbReference>
<feature type="repeat" description="ANK" evidence="4">
    <location>
        <begin position="245"/>
        <end position="277"/>
    </location>
</feature>